<reference evidence="1 2" key="1">
    <citation type="submission" date="2019-02" db="EMBL/GenBank/DDBJ databases">
        <title>Deep-cultivation of Planctomycetes and their phenomic and genomic characterization uncovers novel biology.</title>
        <authorList>
            <person name="Wiegand S."/>
            <person name="Jogler M."/>
            <person name="Boedeker C."/>
            <person name="Pinto D."/>
            <person name="Vollmers J."/>
            <person name="Rivas-Marin E."/>
            <person name="Kohn T."/>
            <person name="Peeters S.H."/>
            <person name="Heuer A."/>
            <person name="Rast P."/>
            <person name="Oberbeckmann S."/>
            <person name="Bunk B."/>
            <person name="Jeske O."/>
            <person name="Meyerdierks A."/>
            <person name="Storesund J.E."/>
            <person name="Kallscheuer N."/>
            <person name="Luecker S."/>
            <person name="Lage O.M."/>
            <person name="Pohl T."/>
            <person name="Merkel B.J."/>
            <person name="Hornburger P."/>
            <person name="Mueller R.-W."/>
            <person name="Bruemmer F."/>
            <person name="Labrenz M."/>
            <person name="Spormann A.M."/>
            <person name="Op Den Camp H."/>
            <person name="Overmann J."/>
            <person name="Amann R."/>
            <person name="Jetten M.S.M."/>
            <person name="Mascher T."/>
            <person name="Medema M.H."/>
            <person name="Devos D.P."/>
            <person name="Kaster A.-K."/>
            <person name="Ovreas L."/>
            <person name="Rohde M."/>
            <person name="Galperin M.Y."/>
            <person name="Jogler C."/>
        </authorList>
    </citation>
    <scope>NUCLEOTIDE SEQUENCE [LARGE SCALE GENOMIC DNA]</scope>
    <source>
        <strain evidence="1 2">CA13</strain>
    </source>
</reference>
<comment type="caution">
    <text evidence="1">The sequence shown here is derived from an EMBL/GenBank/DDBJ whole genome shotgun (WGS) entry which is preliminary data.</text>
</comment>
<dbReference type="AlphaFoldDB" id="A0A5C5YWH8"/>
<dbReference type="SUPFAM" id="SSF52266">
    <property type="entry name" value="SGNH hydrolase"/>
    <property type="match status" value="1"/>
</dbReference>
<dbReference type="RefSeq" id="WP_146394611.1">
    <property type="nucleotide sequence ID" value="NZ_SJPJ01000001.1"/>
</dbReference>
<sequence>MTKLLVAKWFIGAVVGTALVAVSSPLFVRSYVPSRIDSLRQVVVPANGHQYRWRSEGYATTRIGPHGMPGLEQLPAQKKPSEIRLAIWGDSQAEGVSVEDRFKLHSQIEPLARTEQLNVVALPLARSGDDLGDWLAQIPRVEEPLGVDAHVLFIAELSDLTDFVPVAINKSTLVTQNQLASTVPSFVIQAARNALQHPDGTQKRFRFSLGPVRRSEPRLVPALVKEVDGDLWHQVAERIRLATGKDVYIVYAPVLPAIVTSGAHVPKSRIERADLNDQSFRKLRQSAMEFAINVIDVRPDLIASADANRWPHGFHNGRIGEGHLNATGYRVVAKKIVNELANPPAR</sequence>
<protein>
    <submittedName>
        <fullName evidence="1">Uncharacterized protein</fullName>
    </submittedName>
</protein>
<dbReference type="OrthoDB" id="274319at2"/>
<dbReference type="EMBL" id="SJPJ01000001">
    <property type="protein sequence ID" value="TWT79378.1"/>
    <property type="molecule type" value="Genomic_DNA"/>
</dbReference>
<gene>
    <name evidence="1" type="ORF">CA13_07780</name>
</gene>
<keyword evidence="2" id="KW-1185">Reference proteome</keyword>
<evidence type="ECO:0000313" key="2">
    <source>
        <dbReference type="Proteomes" id="UP000315010"/>
    </source>
</evidence>
<evidence type="ECO:0000313" key="1">
    <source>
        <dbReference type="EMBL" id="TWT79378.1"/>
    </source>
</evidence>
<proteinExistence type="predicted"/>
<dbReference type="Proteomes" id="UP000315010">
    <property type="component" value="Unassembled WGS sequence"/>
</dbReference>
<name>A0A5C5YWH8_9BACT</name>
<organism evidence="1 2">
    <name type="scientific">Novipirellula herctigrandis</name>
    <dbReference type="NCBI Taxonomy" id="2527986"/>
    <lineage>
        <taxon>Bacteria</taxon>
        <taxon>Pseudomonadati</taxon>
        <taxon>Planctomycetota</taxon>
        <taxon>Planctomycetia</taxon>
        <taxon>Pirellulales</taxon>
        <taxon>Pirellulaceae</taxon>
        <taxon>Novipirellula</taxon>
    </lineage>
</organism>
<accession>A0A5C5YWH8</accession>